<evidence type="ECO:0000256" key="1">
    <source>
        <dbReference type="ARBA" id="ARBA00006484"/>
    </source>
</evidence>
<accession>A0A975BW92</accession>
<dbReference type="SUPFAM" id="SSF51735">
    <property type="entry name" value="NAD(P)-binding Rossmann-fold domains"/>
    <property type="match status" value="1"/>
</dbReference>
<dbReference type="InterPro" id="IPR002347">
    <property type="entry name" value="SDR_fam"/>
</dbReference>
<dbReference type="PANTHER" id="PTHR24321">
    <property type="entry name" value="DEHYDROGENASES, SHORT CHAIN"/>
    <property type="match status" value="1"/>
</dbReference>
<dbReference type="FunFam" id="3.40.50.720:FF:000173">
    <property type="entry name" value="3-oxoacyl-[acyl-carrier protein] reductase"/>
    <property type="match status" value="1"/>
</dbReference>
<organism evidence="3 4">
    <name type="scientific">Desulfonema magnum</name>
    <dbReference type="NCBI Taxonomy" id="45655"/>
    <lineage>
        <taxon>Bacteria</taxon>
        <taxon>Pseudomonadati</taxon>
        <taxon>Thermodesulfobacteriota</taxon>
        <taxon>Desulfobacteria</taxon>
        <taxon>Desulfobacterales</taxon>
        <taxon>Desulfococcaceae</taxon>
        <taxon>Desulfonema</taxon>
    </lineage>
</organism>
<dbReference type="Pfam" id="PF13561">
    <property type="entry name" value="adh_short_C2"/>
    <property type="match status" value="1"/>
</dbReference>
<dbReference type="Gene3D" id="3.40.50.720">
    <property type="entry name" value="NAD(P)-binding Rossmann-like Domain"/>
    <property type="match status" value="1"/>
</dbReference>
<dbReference type="GO" id="GO:0016491">
    <property type="term" value="F:oxidoreductase activity"/>
    <property type="evidence" value="ECO:0007669"/>
    <property type="project" value="UniProtKB-KW"/>
</dbReference>
<proteinExistence type="inferred from homology"/>
<gene>
    <name evidence="3" type="primary">bhsC</name>
    <name evidence="3" type="ORF">dnm_089770</name>
</gene>
<evidence type="ECO:0000256" key="2">
    <source>
        <dbReference type="ARBA" id="ARBA00023002"/>
    </source>
</evidence>
<comment type="similarity">
    <text evidence="1">Belongs to the short-chain dehydrogenases/reductases (SDR) family.</text>
</comment>
<evidence type="ECO:0000313" key="3">
    <source>
        <dbReference type="EMBL" id="QTA92884.1"/>
    </source>
</evidence>
<dbReference type="PRINTS" id="PR00081">
    <property type="entry name" value="GDHRDH"/>
</dbReference>
<evidence type="ECO:0000313" key="4">
    <source>
        <dbReference type="Proteomes" id="UP000663722"/>
    </source>
</evidence>
<dbReference type="EMBL" id="CP061800">
    <property type="protein sequence ID" value="QTA92884.1"/>
    <property type="molecule type" value="Genomic_DNA"/>
</dbReference>
<dbReference type="PANTHER" id="PTHR24321:SF8">
    <property type="entry name" value="ESTRADIOL 17-BETA-DEHYDROGENASE 8-RELATED"/>
    <property type="match status" value="1"/>
</dbReference>
<reference evidence="3" key="1">
    <citation type="journal article" date="2021" name="Microb. Physiol.">
        <title>Proteogenomic Insights into the Physiology of Marine, Sulfate-Reducing, Filamentous Desulfonema limicola and Desulfonema magnum.</title>
        <authorList>
            <person name="Schnaars V."/>
            <person name="Wohlbrand L."/>
            <person name="Scheve S."/>
            <person name="Hinrichs C."/>
            <person name="Reinhardt R."/>
            <person name="Rabus R."/>
        </authorList>
    </citation>
    <scope>NUCLEOTIDE SEQUENCE</scope>
    <source>
        <strain evidence="3">4be13</strain>
    </source>
</reference>
<protein>
    <submittedName>
        <fullName evidence="3">2-[hydroxy(Phenyl)methyl]-succinyl-CoA DH, subunit C</fullName>
    </submittedName>
</protein>
<dbReference type="PRINTS" id="PR00080">
    <property type="entry name" value="SDRFAMILY"/>
</dbReference>
<dbReference type="AlphaFoldDB" id="A0A975BW92"/>
<dbReference type="Proteomes" id="UP000663722">
    <property type="component" value="Chromosome"/>
</dbReference>
<sequence>MEIVKDRVVLISGATDEAGQAMSLRFAKNGAKVVVTDTDQGKIDNLVSKIKQEGAEALGIVAAPEKADEVKKVVSEAVSKFGKIDVLVNNVDTSEGKGIADLSDDDWHKSLTTNLDPMFFFCREVIPQMRQNKYGRVINMGNLEYIGWPGKANYSASKSAIFGFTRSLALEVAKDDITVNCVAKGGAFESPDMSEEDAAKLAKGMPVQRLGKSEDIANAVGFFASDTSPYATGQTLFVCGGKSMYFSMSI</sequence>
<dbReference type="KEGG" id="dmm:dnm_089770"/>
<name>A0A975BW92_9BACT</name>
<keyword evidence="2" id="KW-0560">Oxidoreductase</keyword>
<dbReference type="RefSeq" id="WP_207680067.1">
    <property type="nucleotide sequence ID" value="NZ_CP061800.1"/>
</dbReference>
<keyword evidence="4" id="KW-1185">Reference proteome</keyword>
<dbReference type="InterPro" id="IPR036291">
    <property type="entry name" value="NAD(P)-bd_dom_sf"/>
</dbReference>